<dbReference type="EMBL" id="SGXA01000007">
    <property type="protein sequence ID" value="RZS63950.1"/>
    <property type="molecule type" value="Genomic_DNA"/>
</dbReference>
<evidence type="ECO:0000313" key="14">
    <source>
        <dbReference type="Proteomes" id="UP000293874"/>
    </source>
</evidence>
<organism evidence="13 14">
    <name type="scientific">Pseudobacter ginsenosidimutans</name>
    <dbReference type="NCBI Taxonomy" id="661488"/>
    <lineage>
        <taxon>Bacteria</taxon>
        <taxon>Pseudomonadati</taxon>
        <taxon>Bacteroidota</taxon>
        <taxon>Chitinophagia</taxon>
        <taxon>Chitinophagales</taxon>
        <taxon>Chitinophagaceae</taxon>
        <taxon>Pseudobacter</taxon>
    </lineage>
</organism>
<dbReference type="Pfam" id="PF07715">
    <property type="entry name" value="Plug"/>
    <property type="match status" value="1"/>
</dbReference>
<comment type="similarity">
    <text evidence="8 9">Belongs to the TonB-dependent receptor family.</text>
</comment>
<keyword evidence="5 9" id="KW-0798">TonB box</keyword>
<dbReference type="Gene3D" id="2.60.40.1120">
    <property type="entry name" value="Carboxypeptidase-like, regulatory domain"/>
    <property type="match status" value="1"/>
</dbReference>
<dbReference type="InterPro" id="IPR037066">
    <property type="entry name" value="Plug_dom_sf"/>
</dbReference>
<dbReference type="GO" id="GO:0009279">
    <property type="term" value="C:cell outer membrane"/>
    <property type="evidence" value="ECO:0007669"/>
    <property type="project" value="UniProtKB-SubCell"/>
</dbReference>
<evidence type="ECO:0000256" key="3">
    <source>
        <dbReference type="ARBA" id="ARBA00022452"/>
    </source>
</evidence>
<dbReference type="NCBIfam" id="TIGR04057">
    <property type="entry name" value="SusC_RagA_signa"/>
    <property type="match status" value="1"/>
</dbReference>
<feature type="chain" id="PRO_5020532832" evidence="10">
    <location>
        <begin position="30"/>
        <end position="1087"/>
    </location>
</feature>
<dbReference type="RefSeq" id="WP_207234362.1">
    <property type="nucleotide sequence ID" value="NZ_CP042431.1"/>
</dbReference>
<dbReference type="Proteomes" id="UP000293874">
    <property type="component" value="Unassembled WGS sequence"/>
</dbReference>
<protein>
    <submittedName>
        <fullName evidence="13">TonB-linked SusC/RagA family outer membrane protein</fullName>
    </submittedName>
</protein>
<accession>A0A4V2EYR9</accession>
<evidence type="ECO:0000256" key="8">
    <source>
        <dbReference type="PROSITE-ProRule" id="PRU01360"/>
    </source>
</evidence>
<dbReference type="Pfam" id="PF00593">
    <property type="entry name" value="TonB_dep_Rec_b-barrel"/>
    <property type="match status" value="1"/>
</dbReference>
<evidence type="ECO:0000313" key="13">
    <source>
        <dbReference type="EMBL" id="RZS63950.1"/>
    </source>
</evidence>
<dbReference type="Gene3D" id="2.40.170.20">
    <property type="entry name" value="TonB-dependent receptor, beta-barrel domain"/>
    <property type="match status" value="1"/>
</dbReference>
<dbReference type="NCBIfam" id="TIGR04056">
    <property type="entry name" value="OMP_RagA_SusC"/>
    <property type="match status" value="1"/>
</dbReference>
<keyword evidence="6 8" id="KW-0472">Membrane</keyword>
<gene>
    <name evidence="13" type="ORF">EV199_6050</name>
</gene>
<dbReference type="SUPFAM" id="SSF56935">
    <property type="entry name" value="Porins"/>
    <property type="match status" value="1"/>
</dbReference>
<feature type="domain" description="TonB-dependent receptor-like beta-barrel" evidence="11">
    <location>
        <begin position="458"/>
        <end position="825"/>
    </location>
</feature>
<dbReference type="InterPro" id="IPR012910">
    <property type="entry name" value="Plug_dom"/>
</dbReference>
<keyword evidence="10" id="KW-0732">Signal</keyword>
<evidence type="ECO:0000259" key="12">
    <source>
        <dbReference type="Pfam" id="PF07715"/>
    </source>
</evidence>
<comment type="caution">
    <text evidence="13">The sequence shown here is derived from an EMBL/GenBank/DDBJ whole genome shotgun (WGS) entry which is preliminary data.</text>
</comment>
<keyword evidence="7 8" id="KW-0998">Cell outer membrane</keyword>
<feature type="signal peptide" evidence="10">
    <location>
        <begin position="1"/>
        <end position="29"/>
    </location>
</feature>
<dbReference type="InterPro" id="IPR000531">
    <property type="entry name" value="Beta-barrel_TonB"/>
</dbReference>
<keyword evidence="4 8" id="KW-0812">Transmembrane</keyword>
<feature type="domain" description="TonB-dependent receptor plug" evidence="12">
    <location>
        <begin position="149"/>
        <end position="253"/>
    </location>
</feature>
<dbReference type="InterPro" id="IPR039426">
    <property type="entry name" value="TonB-dep_rcpt-like"/>
</dbReference>
<proteinExistence type="inferred from homology"/>
<dbReference type="InterPro" id="IPR023996">
    <property type="entry name" value="TonB-dep_OMP_SusC/RagA"/>
</dbReference>
<name>A0A4V2EYR9_9BACT</name>
<comment type="subcellular location">
    <subcellularLocation>
        <location evidence="1 8">Cell outer membrane</location>
        <topology evidence="1 8">Multi-pass membrane protein</topology>
    </subcellularLocation>
</comment>
<dbReference type="AlphaFoldDB" id="A0A4V2EYR9"/>
<evidence type="ECO:0000256" key="4">
    <source>
        <dbReference type="ARBA" id="ARBA00022692"/>
    </source>
</evidence>
<evidence type="ECO:0000256" key="7">
    <source>
        <dbReference type="ARBA" id="ARBA00023237"/>
    </source>
</evidence>
<dbReference type="Gene3D" id="2.170.130.10">
    <property type="entry name" value="TonB-dependent receptor, plug domain"/>
    <property type="match status" value="1"/>
</dbReference>
<keyword evidence="14" id="KW-1185">Reference proteome</keyword>
<reference evidence="13 14" key="1">
    <citation type="submission" date="2019-02" db="EMBL/GenBank/DDBJ databases">
        <title>Genomic Encyclopedia of Type Strains, Phase IV (KMG-IV): sequencing the most valuable type-strain genomes for metagenomic binning, comparative biology and taxonomic classification.</title>
        <authorList>
            <person name="Goeker M."/>
        </authorList>
    </citation>
    <scope>NUCLEOTIDE SEQUENCE [LARGE SCALE GENOMIC DNA]</scope>
    <source>
        <strain evidence="13 14">DSM 18116</strain>
    </source>
</reference>
<dbReference type="SUPFAM" id="SSF49464">
    <property type="entry name" value="Carboxypeptidase regulatory domain-like"/>
    <property type="match status" value="1"/>
</dbReference>
<evidence type="ECO:0000256" key="6">
    <source>
        <dbReference type="ARBA" id="ARBA00023136"/>
    </source>
</evidence>
<keyword evidence="3 8" id="KW-1134">Transmembrane beta strand</keyword>
<evidence type="ECO:0000259" key="11">
    <source>
        <dbReference type="Pfam" id="PF00593"/>
    </source>
</evidence>
<evidence type="ECO:0000256" key="1">
    <source>
        <dbReference type="ARBA" id="ARBA00004571"/>
    </source>
</evidence>
<keyword evidence="2 8" id="KW-0813">Transport</keyword>
<dbReference type="InterPro" id="IPR008969">
    <property type="entry name" value="CarboxyPept-like_regulatory"/>
</dbReference>
<dbReference type="InterPro" id="IPR023997">
    <property type="entry name" value="TonB-dep_OMP_SusC/RagA_CS"/>
</dbReference>
<dbReference type="Pfam" id="PF13715">
    <property type="entry name" value="CarbopepD_reg_2"/>
    <property type="match status" value="1"/>
</dbReference>
<evidence type="ECO:0000256" key="10">
    <source>
        <dbReference type="SAM" id="SignalP"/>
    </source>
</evidence>
<dbReference type="InterPro" id="IPR036942">
    <property type="entry name" value="Beta-barrel_TonB_sf"/>
</dbReference>
<evidence type="ECO:0000256" key="5">
    <source>
        <dbReference type="ARBA" id="ARBA00023077"/>
    </source>
</evidence>
<evidence type="ECO:0000256" key="2">
    <source>
        <dbReference type="ARBA" id="ARBA00022448"/>
    </source>
</evidence>
<sequence>MKSKRNTILQAGSCSALLLILLCHKAIGAAPPAAAFEMHLNDITSVLYESPFQQQQISGVVADADGKGIPNVTIYFKSNPQKQFMADADGVFKATLPQENDVLIFESVGYMKKEVKVSASSQNIKVTMEKKDKSMDEVVVIGYGTQERKKVTSSVAKLDGKKLESLPVNSLGDGLKGKIAGLRVYTTDNQPGENPTFRIRGGSSINNSDAPIIVVDGVVRDLSGINPNDIESVEVLKDAAAAAIYGARASNGIVMVTTKKGSNKKPTILFEASGAEQSPAQAFDLMNARDYLSYMRPAIKEGKFPARNFSNGFSASSSNLETSMWTPRYLADGEAVPDGWQNMIDPIDPTKTLIFQDVDYQKRFFRNSQWQNYYVGVNGGTDGVRYSASAGYVKDGGIGINTAYDRFTMRGLIDFKITDKLTFTGNYDMARTNMDDYPDNKRDVVQRGLSTPATHRLYNTATGLPEKGYNAATPAPDWYEYYYDRGQVTKRNTVAGKLKYDFSKDLSFTTMLTNFNRHTRASSFIKANEYNGLRNTTESFSETQRLNWQAYGNYKKSIGEHDFDVTLGTEYMRDDLNGFNASVTGASTDNVPTLTAGAIAGNPTSTKTREVLISYFGRVNYSYLDRYLLGFTMRTDGSSKFGKNNKWGYFPGASAGWIVSEEKFWKASDWFSNLKVRASYGLTGNNAIGLFDVGGAYSTSGKYNNNASITTSVLGNPDLRWESTRQLDIGVNAGFLNNRIQFSVDYFNKVTHDLLFDVPLPNTAGYANVQKNIGKVKFYGLDLQISSTNIRNKNFSWTTDFTYSYIMNKVLELPDNGRAGNRIGGILLPDGSGFGGIAEGERLYRIYGYVTNGILETQAAANAAMYDANSNGFSPIDGKTIAGRKNVGDYEWLNRPGSSLRNGEDQINSEDQFLLGYTIPHTTGGITNTFTYRNFTLNVFMDYALGHTVQNYLQERYFMGTFNYNYNLTNEVKKAWTKPGDDTKYAKFFANDADDGSRNYSRVQNVFSEKGDFLCLREVTLAYNLPVSLLEKTKIKNLTVYVSGNNLYYFTAVNGVSPERGTGSTYDTDYNPYPATRRMAAGIKLTL</sequence>
<evidence type="ECO:0000256" key="9">
    <source>
        <dbReference type="RuleBase" id="RU003357"/>
    </source>
</evidence>
<dbReference type="PROSITE" id="PS52016">
    <property type="entry name" value="TONB_DEPENDENT_REC_3"/>
    <property type="match status" value="1"/>
</dbReference>